<dbReference type="OrthoDB" id="4357148at2759"/>
<feature type="compositionally biased region" description="Basic and acidic residues" evidence="1">
    <location>
        <begin position="44"/>
        <end position="58"/>
    </location>
</feature>
<feature type="region of interest" description="Disordered" evidence="1">
    <location>
        <begin position="1"/>
        <end position="112"/>
    </location>
</feature>
<reference evidence="2 3" key="1">
    <citation type="journal article" date="2018" name="IMA Fungus">
        <title>IMA Genome-F 9: Draft genome sequence of Annulohypoxylon stygium, Aspergillus mulundensis, Berkeleyomyces basicola (syn. Thielaviopsis basicola), Ceratocystis smalleyi, two Cercospora beticola strains, Coleophoma cylindrospora, Fusarium fracticaudum, Phialophora cf. hyalina, and Morchella septimelata.</title>
        <authorList>
            <person name="Wingfield B.D."/>
            <person name="Bills G.F."/>
            <person name="Dong Y."/>
            <person name="Huang W."/>
            <person name="Nel W.J."/>
            <person name="Swalarsk-Parry B.S."/>
            <person name="Vaghefi N."/>
            <person name="Wilken P.M."/>
            <person name="An Z."/>
            <person name="de Beer Z.W."/>
            <person name="De Vos L."/>
            <person name="Chen L."/>
            <person name="Duong T.A."/>
            <person name="Gao Y."/>
            <person name="Hammerbacher A."/>
            <person name="Kikkert J.R."/>
            <person name="Li Y."/>
            <person name="Li H."/>
            <person name="Li K."/>
            <person name="Li Q."/>
            <person name="Liu X."/>
            <person name="Ma X."/>
            <person name="Naidoo K."/>
            <person name="Pethybridge S.J."/>
            <person name="Sun J."/>
            <person name="Steenkamp E.T."/>
            <person name="van der Nest M.A."/>
            <person name="van Wyk S."/>
            <person name="Wingfield M.J."/>
            <person name="Xiong C."/>
            <person name="Yue Q."/>
            <person name="Zhang X."/>
        </authorList>
    </citation>
    <scope>NUCLEOTIDE SEQUENCE [LARGE SCALE GENOMIC DNA]</scope>
    <source>
        <strain evidence="2 3">BP 5553</strain>
    </source>
</reference>
<sequence>MSNKPNKAYTPSQDIPTEELLQGNVTTNNDYVNPRQGGEPVPIIKDETEVDHPRERNKPNSSARLQDDDTEAINKGNILKGRTRHATKRSGTYTGPGDNEGIPDDNGRSSTR</sequence>
<evidence type="ECO:0000313" key="2">
    <source>
        <dbReference type="EMBL" id="RDL34997.1"/>
    </source>
</evidence>
<comment type="caution">
    <text evidence="2">The sequence shown here is derived from an EMBL/GenBank/DDBJ whole genome shotgun (WGS) entry which is preliminary data.</text>
</comment>
<gene>
    <name evidence="2" type="ORF">BP5553_06928</name>
</gene>
<organism evidence="2 3">
    <name type="scientific">Venustampulla echinocandica</name>
    <dbReference type="NCBI Taxonomy" id="2656787"/>
    <lineage>
        <taxon>Eukaryota</taxon>
        <taxon>Fungi</taxon>
        <taxon>Dikarya</taxon>
        <taxon>Ascomycota</taxon>
        <taxon>Pezizomycotina</taxon>
        <taxon>Leotiomycetes</taxon>
        <taxon>Helotiales</taxon>
        <taxon>Pleuroascaceae</taxon>
        <taxon>Venustampulla</taxon>
    </lineage>
</organism>
<accession>A0A370TI17</accession>
<dbReference type="EMBL" id="NPIC01000006">
    <property type="protein sequence ID" value="RDL34997.1"/>
    <property type="molecule type" value="Genomic_DNA"/>
</dbReference>
<evidence type="ECO:0008006" key="4">
    <source>
        <dbReference type="Google" id="ProtNLM"/>
    </source>
</evidence>
<evidence type="ECO:0000256" key="1">
    <source>
        <dbReference type="SAM" id="MobiDB-lite"/>
    </source>
</evidence>
<evidence type="ECO:0000313" key="3">
    <source>
        <dbReference type="Proteomes" id="UP000254866"/>
    </source>
</evidence>
<name>A0A370TI17_9HELO</name>
<protein>
    <recommendedName>
        <fullName evidence="4">Histone chaperone domain-containing protein</fullName>
    </recommendedName>
</protein>
<feature type="compositionally biased region" description="Polar residues" evidence="1">
    <location>
        <begin position="1"/>
        <end position="15"/>
    </location>
</feature>
<proteinExistence type="predicted"/>
<dbReference type="RefSeq" id="XP_031867820.1">
    <property type="nucleotide sequence ID" value="XM_032015551.1"/>
</dbReference>
<dbReference type="Proteomes" id="UP000254866">
    <property type="component" value="Unassembled WGS sequence"/>
</dbReference>
<dbReference type="AlphaFoldDB" id="A0A370TI17"/>
<dbReference type="GeneID" id="43599777"/>
<keyword evidence="3" id="KW-1185">Reference proteome</keyword>